<dbReference type="InterPro" id="IPR004089">
    <property type="entry name" value="MCPsignal_dom"/>
</dbReference>
<keyword evidence="6" id="KW-1133">Transmembrane helix</keyword>
<dbReference type="GO" id="GO:0005886">
    <property type="term" value="C:plasma membrane"/>
    <property type="evidence" value="ECO:0007669"/>
    <property type="project" value="UniProtKB-SubCell"/>
</dbReference>
<dbReference type="PROSITE" id="PS50192">
    <property type="entry name" value="T_SNARE"/>
    <property type="match status" value="1"/>
</dbReference>
<keyword evidence="2" id="KW-0997">Cell inner membrane</keyword>
<keyword evidence="6" id="KW-0472">Membrane</keyword>
<dbReference type="PRINTS" id="PR00260">
    <property type="entry name" value="CHEMTRNSDUCR"/>
</dbReference>
<comment type="subcellular location">
    <subcellularLocation>
        <location evidence="1">Cell inner membrane</location>
        <topology evidence="1">Multi-pass membrane protein</topology>
    </subcellularLocation>
</comment>
<feature type="transmembrane region" description="Helical" evidence="6">
    <location>
        <begin position="188"/>
        <end position="210"/>
    </location>
</feature>
<dbReference type="PANTHER" id="PTHR32089:SF120">
    <property type="entry name" value="METHYL-ACCEPTING CHEMOTAXIS PROTEIN TLPQ"/>
    <property type="match status" value="1"/>
</dbReference>
<dbReference type="GO" id="GO:0004888">
    <property type="term" value="F:transmembrane signaling receptor activity"/>
    <property type="evidence" value="ECO:0007669"/>
    <property type="project" value="InterPro"/>
</dbReference>
<keyword evidence="3 5" id="KW-0807">Transducer</keyword>
<dbReference type="RefSeq" id="WP_011400003.1">
    <property type="nucleotide sequence ID" value="NC_007645.1"/>
</dbReference>
<evidence type="ECO:0000256" key="6">
    <source>
        <dbReference type="SAM" id="Phobius"/>
    </source>
</evidence>
<keyword evidence="6" id="KW-0812">Transmembrane</keyword>
<dbReference type="Pfam" id="PF00015">
    <property type="entry name" value="MCPsignal"/>
    <property type="match status" value="1"/>
</dbReference>
<evidence type="ECO:0000259" key="7">
    <source>
        <dbReference type="PROSITE" id="PS50111"/>
    </source>
</evidence>
<proteinExistence type="inferred from homology"/>
<dbReference type="eggNOG" id="COG0840">
    <property type="taxonomic scope" value="Bacteria"/>
</dbReference>
<dbReference type="CDD" id="cd11386">
    <property type="entry name" value="MCP_signal"/>
    <property type="match status" value="1"/>
</dbReference>
<evidence type="ECO:0000256" key="5">
    <source>
        <dbReference type="PROSITE-ProRule" id="PRU00284"/>
    </source>
</evidence>
<evidence type="ECO:0000313" key="10">
    <source>
        <dbReference type="EMBL" id="ABC32947.1"/>
    </source>
</evidence>
<dbReference type="HOGENOM" id="CLU_000445_107_27_6"/>
<gene>
    <name evidence="10" type="ordered locus">HCH_06300</name>
</gene>
<evidence type="ECO:0000256" key="3">
    <source>
        <dbReference type="ARBA" id="ARBA00023224"/>
    </source>
</evidence>
<dbReference type="KEGG" id="hch:HCH_06300"/>
<dbReference type="GO" id="GO:0007165">
    <property type="term" value="P:signal transduction"/>
    <property type="evidence" value="ECO:0007669"/>
    <property type="project" value="UniProtKB-KW"/>
</dbReference>
<evidence type="ECO:0000259" key="8">
    <source>
        <dbReference type="PROSITE" id="PS50192"/>
    </source>
</evidence>
<organism evidence="10 11">
    <name type="scientific">Hahella chejuensis (strain KCTC 2396)</name>
    <dbReference type="NCBI Taxonomy" id="349521"/>
    <lineage>
        <taxon>Bacteria</taxon>
        <taxon>Pseudomonadati</taxon>
        <taxon>Pseudomonadota</taxon>
        <taxon>Gammaproteobacteria</taxon>
        <taxon>Oceanospirillales</taxon>
        <taxon>Hahellaceae</taxon>
        <taxon>Hahella</taxon>
    </lineage>
</organism>
<evidence type="ECO:0000256" key="1">
    <source>
        <dbReference type="ARBA" id="ARBA00004429"/>
    </source>
</evidence>
<reference evidence="10 11" key="1">
    <citation type="journal article" date="2005" name="Nucleic Acids Res.">
        <title>Genomic blueprint of Hahella chejuensis, a marine microbe producing an algicidal agent.</title>
        <authorList>
            <person name="Jeong H."/>
            <person name="Yim J.H."/>
            <person name="Lee C."/>
            <person name="Choi S.-H."/>
            <person name="Park Y.K."/>
            <person name="Yoon S.H."/>
            <person name="Hur C.-G."/>
            <person name="Kang H.-Y."/>
            <person name="Kim D."/>
            <person name="Lee H.H."/>
            <person name="Park K.H."/>
            <person name="Park S.-H."/>
            <person name="Park H.-S."/>
            <person name="Lee H.K."/>
            <person name="Oh T.K."/>
            <person name="Kim J.F."/>
        </authorList>
    </citation>
    <scope>NUCLEOTIDE SEQUENCE [LARGE SCALE GENOMIC DNA]</scope>
    <source>
        <strain evidence="10 11">KCTC 2396</strain>
    </source>
</reference>
<feature type="domain" description="Methyl-accepting transducer" evidence="7">
    <location>
        <begin position="269"/>
        <end position="505"/>
    </location>
</feature>
<comment type="similarity">
    <text evidence="4">Belongs to the methyl-accepting chemotaxis (MCP) protein family.</text>
</comment>
<evidence type="ECO:0000313" key="11">
    <source>
        <dbReference type="Proteomes" id="UP000000238"/>
    </source>
</evidence>
<evidence type="ECO:0000256" key="4">
    <source>
        <dbReference type="ARBA" id="ARBA00029447"/>
    </source>
</evidence>
<dbReference type="PROSITE" id="PS50885">
    <property type="entry name" value="HAMP"/>
    <property type="match status" value="1"/>
</dbReference>
<dbReference type="SMART" id="SM00283">
    <property type="entry name" value="MA"/>
    <property type="match status" value="1"/>
</dbReference>
<dbReference type="SUPFAM" id="SSF58104">
    <property type="entry name" value="Methyl-accepting chemotaxis protein (MCP) signaling domain"/>
    <property type="match status" value="1"/>
</dbReference>
<dbReference type="OrthoDB" id="5613951at2"/>
<dbReference type="InterPro" id="IPR003660">
    <property type="entry name" value="HAMP_dom"/>
</dbReference>
<dbReference type="Gene3D" id="1.10.287.950">
    <property type="entry name" value="Methyl-accepting chemotaxis protein"/>
    <property type="match status" value="1"/>
</dbReference>
<evidence type="ECO:0000256" key="2">
    <source>
        <dbReference type="ARBA" id="ARBA00022519"/>
    </source>
</evidence>
<keyword evidence="2" id="KW-1003">Cell membrane</keyword>
<dbReference type="PANTHER" id="PTHR32089">
    <property type="entry name" value="METHYL-ACCEPTING CHEMOTAXIS PROTEIN MCPB"/>
    <property type="match status" value="1"/>
</dbReference>
<name>Q2S8S7_HAHCH</name>
<dbReference type="InterPro" id="IPR000727">
    <property type="entry name" value="T_SNARE_dom"/>
</dbReference>
<sequence length="541" mass="58731">MQWLSRSLFNQLLAVVALSGLLTLAAGIFSALSNERRISELELSLARNGDLLQEANESVALFKIQVQEWKNVLLRGNNPDNLKKYWDRFVETESKVQEKVAAIRPLLPEDSMKSILDQFINRHKIMGQAYREGFAEFKSAGFNPQAGDNAVSGIDREPTKLLQDLADSLKAHVTESYKQAHTEFSSSFAFWSLVLAAVTLASAVIVLTLINVRIVRPTRTIIDKITKLSHGELGHDFSSDRQDELGRLANSAAELQTFLSDFATAMDKTAVDLSENITIITRAADDIVNCSQDSNGRTIHVATAMQEMTAASQQVAENASNAAEVAHETDVAAKDGMDAMKRANDAIKRLSQQVSSSSDTVKKLAEDTKNVGTVLNVIRGIAEQTNLLALNAAIEAARAGEQGRGFAVVADEVRSLAQKTQNSTAEIESIIDSVQNGAKNTVSVMEASNRITDECSGYFASASEKLSSISEAIAKVNALNTEVATASDEQLSVSEDIAKNLEEVSELTDESARNATSAKDKIGRLSHLAERASELSSRLRR</sequence>
<dbReference type="Proteomes" id="UP000000238">
    <property type="component" value="Chromosome"/>
</dbReference>
<dbReference type="EMBL" id="CP000155">
    <property type="protein sequence ID" value="ABC32947.1"/>
    <property type="molecule type" value="Genomic_DNA"/>
</dbReference>
<dbReference type="GO" id="GO:0006935">
    <property type="term" value="P:chemotaxis"/>
    <property type="evidence" value="ECO:0007669"/>
    <property type="project" value="InterPro"/>
</dbReference>
<evidence type="ECO:0000259" key="9">
    <source>
        <dbReference type="PROSITE" id="PS50885"/>
    </source>
</evidence>
<accession>Q2S8S7</accession>
<keyword evidence="11" id="KW-1185">Reference proteome</keyword>
<feature type="domain" description="HAMP" evidence="9">
    <location>
        <begin position="212"/>
        <end position="264"/>
    </location>
</feature>
<feature type="domain" description="T-SNARE coiled-coil homology" evidence="8">
    <location>
        <begin position="456"/>
        <end position="518"/>
    </location>
</feature>
<dbReference type="PROSITE" id="PS50111">
    <property type="entry name" value="CHEMOTAXIS_TRANSDUC_2"/>
    <property type="match status" value="1"/>
</dbReference>
<dbReference type="FunFam" id="1.10.287.950:FF:000001">
    <property type="entry name" value="Methyl-accepting chemotaxis sensory transducer"/>
    <property type="match status" value="1"/>
</dbReference>
<protein>
    <submittedName>
        <fullName evidence="10">Methyl-accepting chemotaxis protein</fullName>
    </submittedName>
</protein>
<dbReference type="InterPro" id="IPR004090">
    <property type="entry name" value="Chemotax_Me-accpt_rcpt"/>
</dbReference>
<dbReference type="AlphaFoldDB" id="Q2S8S7"/>
<dbReference type="STRING" id="349521.HCH_06300"/>